<keyword evidence="5" id="KW-0571">Peptide transport</keyword>
<comment type="subcellular location">
    <subcellularLocation>
        <location evidence="1">Membrane</location>
        <topology evidence="1">Multi-pass membrane protein</topology>
    </subcellularLocation>
</comment>
<dbReference type="PANTHER" id="PTHR22601">
    <property type="entry name" value="ISP4 LIKE PROTEIN"/>
    <property type="match status" value="1"/>
</dbReference>
<feature type="transmembrane region" description="Helical" evidence="10">
    <location>
        <begin position="694"/>
        <end position="711"/>
    </location>
</feature>
<proteinExistence type="inferred from homology"/>
<evidence type="ECO:0000256" key="10">
    <source>
        <dbReference type="SAM" id="Phobius"/>
    </source>
</evidence>
<feature type="transmembrane region" description="Helical" evidence="10">
    <location>
        <begin position="199"/>
        <end position="220"/>
    </location>
</feature>
<keyword evidence="6" id="KW-0653">Protein transport</keyword>
<feature type="transmembrane region" description="Helical" evidence="10">
    <location>
        <begin position="723"/>
        <end position="746"/>
    </location>
</feature>
<protein>
    <submittedName>
        <fullName evidence="11">Oligopeptide transporter</fullName>
    </submittedName>
</protein>
<feature type="transmembrane region" description="Helical" evidence="10">
    <location>
        <begin position="342"/>
        <end position="359"/>
    </location>
</feature>
<dbReference type="GO" id="GO:0015031">
    <property type="term" value="P:protein transport"/>
    <property type="evidence" value="ECO:0007669"/>
    <property type="project" value="UniProtKB-KW"/>
</dbReference>
<evidence type="ECO:0000256" key="4">
    <source>
        <dbReference type="ARBA" id="ARBA00022692"/>
    </source>
</evidence>
<dbReference type="InterPro" id="IPR004648">
    <property type="entry name" value="Oligpept_transpt"/>
</dbReference>
<dbReference type="InterPro" id="IPR004813">
    <property type="entry name" value="OPT"/>
</dbReference>
<keyword evidence="7 10" id="KW-1133">Transmembrane helix</keyword>
<keyword evidence="3" id="KW-0813">Transport</keyword>
<evidence type="ECO:0000313" key="12">
    <source>
        <dbReference type="Proteomes" id="UP000256964"/>
    </source>
</evidence>
<dbReference type="NCBIfam" id="TIGR00728">
    <property type="entry name" value="OPT_sfam"/>
    <property type="match status" value="1"/>
</dbReference>
<keyword evidence="4 10" id="KW-0812">Transmembrane</keyword>
<evidence type="ECO:0000256" key="9">
    <source>
        <dbReference type="SAM" id="MobiDB-lite"/>
    </source>
</evidence>
<evidence type="ECO:0000256" key="1">
    <source>
        <dbReference type="ARBA" id="ARBA00004141"/>
    </source>
</evidence>
<feature type="transmembrane region" description="Helical" evidence="10">
    <location>
        <begin position="492"/>
        <end position="514"/>
    </location>
</feature>
<evidence type="ECO:0000256" key="2">
    <source>
        <dbReference type="ARBA" id="ARBA00008807"/>
    </source>
</evidence>
<dbReference type="EMBL" id="KZ857389">
    <property type="protein sequence ID" value="RDX52925.1"/>
    <property type="molecule type" value="Genomic_DNA"/>
</dbReference>
<dbReference type="Proteomes" id="UP000256964">
    <property type="component" value="Unassembled WGS sequence"/>
</dbReference>
<feature type="transmembrane region" description="Helical" evidence="10">
    <location>
        <begin position="643"/>
        <end position="663"/>
    </location>
</feature>
<feature type="transmembrane region" description="Helical" evidence="10">
    <location>
        <begin position="258"/>
        <end position="276"/>
    </location>
</feature>
<accession>A0A371DK72</accession>
<feature type="transmembrane region" description="Helical" evidence="10">
    <location>
        <begin position="574"/>
        <end position="598"/>
    </location>
</feature>
<comment type="similarity">
    <text evidence="2">Belongs to the oligopeptide OPT transporter family.</text>
</comment>
<feature type="transmembrane region" description="Helical" evidence="10">
    <location>
        <begin position="167"/>
        <end position="187"/>
    </location>
</feature>
<evidence type="ECO:0000313" key="11">
    <source>
        <dbReference type="EMBL" id="RDX52925.1"/>
    </source>
</evidence>
<dbReference type="GO" id="GO:0016020">
    <property type="term" value="C:membrane"/>
    <property type="evidence" value="ECO:0007669"/>
    <property type="project" value="UniProtKB-SubCell"/>
</dbReference>
<feature type="transmembrane region" description="Helical" evidence="10">
    <location>
        <begin position="465"/>
        <end position="486"/>
    </location>
</feature>
<feature type="region of interest" description="Disordered" evidence="9">
    <location>
        <begin position="1"/>
        <end position="27"/>
    </location>
</feature>
<evidence type="ECO:0000256" key="5">
    <source>
        <dbReference type="ARBA" id="ARBA00022856"/>
    </source>
</evidence>
<feature type="transmembrane region" description="Helical" evidence="10">
    <location>
        <begin position="89"/>
        <end position="107"/>
    </location>
</feature>
<dbReference type="AlphaFoldDB" id="A0A371DK72"/>
<evidence type="ECO:0000256" key="8">
    <source>
        <dbReference type="ARBA" id="ARBA00023136"/>
    </source>
</evidence>
<dbReference type="OrthoDB" id="9986677at2759"/>
<evidence type="ECO:0000256" key="6">
    <source>
        <dbReference type="ARBA" id="ARBA00022927"/>
    </source>
</evidence>
<dbReference type="GO" id="GO:0035673">
    <property type="term" value="F:oligopeptide transmembrane transporter activity"/>
    <property type="evidence" value="ECO:0007669"/>
    <property type="project" value="InterPro"/>
</dbReference>
<sequence length="777" mass="85853">MATQDGVDQLPKLPATPSSPAASFDEKKVLEKHRSSDSYLGHKIEHGSAYDEEVEYVNGEPVITSGRDVSRYLVDVRDDGDPALTFRSLFIGTVFAGLGAALCQIYLFKPVQLSVSTVFLLLLIYTVGLAWAKYLPRKEWVEGTRFERLAGAIDFINPGEFRIKEHVVSSLVASTAAYGSTAVMNFAVQRLYYDTNVEATTAVLATFSTACFGYGLVGLLRPLTVYPSEMVYWANLPTVSIFQTLHFDTKENHKRLRFFWTAFTGMFCFEVFPAYIFPLLNGINIVCLSTQHVSSAAQDVITNLFGGTNGNEGLGFLSISFDWQYISSTYMSLPLVQQANSWIGYALCYIIIMGIYYTNAWNSKMFPMLSTSLYSQNGTHYNQQAVFGTTFTLNQTALDTVGLPAITGSNAWSNLAANLSIGGLIAHTLLFWSPYVVESFKQARAKTQPDPHWQVINKNYSEVPWWWYIILLALSFFAGLIVVFQGQTTLPWWSYIISLLLGAFITPFSTLLYARMGNGVATNQLMKMVAGAVNPGKPVANLYFSMWSHDVVSTSIGLAQDLKMGQYLKIPPRAMFLTQIWGTLLGAVVNYVVMISVVDAQRDILLDPRGTNVWSGQEVQSLNSAAVTWSLAKQLYGPHGPYIWIPLGLVFGMIPTTIQWAIARKWPVIGGVKVDSVILPLIYMYSAWMSSGSNSTILSSVLVGLISQLWLRRYHPGWFKKYNYILGGALDGGAQVMIFILAFAVFGASGVPKPFPAWAGNPAQGNVDYCNGNGALD</sequence>
<feature type="transmembrane region" description="Helical" evidence="10">
    <location>
        <begin position="113"/>
        <end position="132"/>
    </location>
</feature>
<organism evidence="11 12">
    <name type="scientific">Lentinus brumalis</name>
    <dbReference type="NCBI Taxonomy" id="2498619"/>
    <lineage>
        <taxon>Eukaryota</taxon>
        <taxon>Fungi</taxon>
        <taxon>Dikarya</taxon>
        <taxon>Basidiomycota</taxon>
        <taxon>Agaricomycotina</taxon>
        <taxon>Agaricomycetes</taxon>
        <taxon>Polyporales</taxon>
        <taxon>Polyporaceae</taxon>
        <taxon>Lentinus</taxon>
    </lineage>
</organism>
<gene>
    <name evidence="11" type="ORF">OH76DRAFT_135083</name>
</gene>
<reference evidence="11 12" key="1">
    <citation type="journal article" date="2018" name="Biotechnol. Biofuels">
        <title>Integrative visual omics of the white-rot fungus Polyporus brumalis exposes the biotechnological potential of its oxidative enzymes for delignifying raw plant biomass.</title>
        <authorList>
            <person name="Miyauchi S."/>
            <person name="Rancon A."/>
            <person name="Drula E."/>
            <person name="Hage H."/>
            <person name="Chaduli D."/>
            <person name="Favel A."/>
            <person name="Grisel S."/>
            <person name="Henrissat B."/>
            <person name="Herpoel-Gimbert I."/>
            <person name="Ruiz-Duenas F.J."/>
            <person name="Chevret D."/>
            <person name="Hainaut M."/>
            <person name="Lin J."/>
            <person name="Wang M."/>
            <person name="Pangilinan J."/>
            <person name="Lipzen A."/>
            <person name="Lesage-Meessen L."/>
            <person name="Navarro D."/>
            <person name="Riley R."/>
            <person name="Grigoriev I.V."/>
            <person name="Zhou S."/>
            <person name="Raouche S."/>
            <person name="Rosso M.N."/>
        </authorList>
    </citation>
    <scope>NUCLEOTIDE SEQUENCE [LARGE SCALE GENOMIC DNA]</scope>
    <source>
        <strain evidence="11 12">BRFM 1820</strain>
    </source>
</reference>
<name>A0A371DK72_9APHY</name>
<evidence type="ECO:0000256" key="7">
    <source>
        <dbReference type="ARBA" id="ARBA00022989"/>
    </source>
</evidence>
<dbReference type="Pfam" id="PF03169">
    <property type="entry name" value="OPT"/>
    <property type="match status" value="1"/>
</dbReference>
<keyword evidence="8 10" id="KW-0472">Membrane</keyword>
<keyword evidence="12" id="KW-1185">Reference proteome</keyword>
<evidence type="ECO:0000256" key="3">
    <source>
        <dbReference type="ARBA" id="ARBA00022448"/>
    </source>
</evidence>